<evidence type="ECO:0000256" key="3">
    <source>
        <dbReference type="ARBA" id="ARBA00022576"/>
    </source>
</evidence>
<dbReference type="SUPFAM" id="SSF53383">
    <property type="entry name" value="PLP-dependent transferases"/>
    <property type="match status" value="1"/>
</dbReference>
<comment type="cofactor">
    <cofactor evidence="1">
        <name>pyridoxal 5'-phosphate</name>
        <dbReference type="ChEBI" id="CHEBI:597326"/>
    </cofactor>
</comment>
<dbReference type="EMBL" id="CAFBAA010000033">
    <property type="protein sequence ID" value="CAB4844627.1"/>
    <property type="molecule type" value="Genomic_DNA"/>
</dbReference>
<name>A0A6J7BGI5_9ZZZZ</name>
<dbReference type="InterPro" id="IPR004839">
    <property type="entry name" value="Aminotransferase_I/II_large"/>
</dbReference>
<dbReference type="InterPro" id="IPR015424">
    <property type="entry name" value="PyrdxlP-dep_Trfase"/>
</dbReference>
<evidence type="ECO:0000256" key="2">
    <source>
        <dbReference type="ARBA" id="ARBA00007441"/>
    </source>
</evidence>
<evidence type="ECO:0000256" key="4">
    <source>
        <dbReference type="ARBA" id="ARBA00022679"/>
    </source>
</evidence>
<dbReference type="InterPro" id="IPR015422">
    <property type="entry name" value="PyrdxlP-dep_Trfase_small"/>
</dbReference>
<dbReference type="GO" id="GO:0005737">
    <property type="term" value="C:cytoplasm"/>
    <property type="evidence" value="ECO:0007669"/>
    <property type="project" value="TreeGrafter"/>
</dbReference>
<accession>A0A6J7BGI5</accession>
<keyword evidence="4" id="KW-0808">Transferase</keyword>
<sequence length="388" mass="42201">MSKREIPGLVPRLVPLGTTVFAHYSAIAVETGAINLGQGFPDTDGPSWIADAVTRAMAEGRGNQYPAGAGVVELRKAVAAHQKRWYGIENDFATEVLITAGATEALTAALIGLVDTDDEVIVFEPFYDSYRAAVVMARGKLVAITMEAPDYTLDINELRKAITPRTKVIVVNTPHNPSGAVTSRAELQAVADLAIEHNLVVISDEVYEHMAFEGEHVSISTLAGMRERTLTISSAGKLFSYTGWKIGWITGPKQLVDAARTVKQFLTYVVGGPFQYALAEALDNGDQWLAELRTSLMHSRDHFTSGLKSLGFEVHQPKGTYFATVDVRSKGFATADEFCQTIPKKIGVVAIPSHVFYEHPERGAAYARFAFCKKDAVLDAALERLAQL</sequence>
<dbReference type="Pfam" id="PF00155">
    <property type="entry name" value="Aminotran_1_2"/>
    <property type="match status" value="1"/>
</dbReference>
<dbReference type="Gene3D" id="3.40.640.10">
    <property type="entry name" value="Type I PLP-dependent aspartate aminotransferase-like (Major domain)"/>
    <property type="match status" value="1"/>
</dbReference>
<comment type="similarity">
    <text evidence="2">Belongs to the class-I pyridoxal-phosphate-dependent aminotransferase family.</text>
</comment>
<evidence type="ECO:0000256" key="1">
    <source>
        <dbReference type="ARBA" id="ARBA00001933"/>
    </source>
</evidence>
<evidence type="ECO:0000259" key="6">
    <source>
        <dbReference type="Pfam" id="PF00155"/>
    </source>
</evidence>
<dbReference type="FunFam" id="3.40.640.10:FF:000024">
    <property type="entry name" value="Kynurenine--oxoglutarate transaminase 3"/>
    <property type="match status" value="1"/>
</dbReference>
<dbReference type="AlphaFoldDB" id="A0A6J7BGI5"/>
<dbReference type="Gene3D" id="3.90.1150.10">
    <property type="entry name" value="Aspartate Aminotransferase, domain 1"/>
    <property type="match status" value="1"/>
</dbReference>
<keyword evidence="5" id="KW-0663">Pyridoxal phosphate</keyword>
<dbReference type="PANTHER" id="PTHR43807">
    <property type="entry name" value="FI04487P"/>
    <property type="match status" value="1"/>
</dbReference>
<evidence type="ECO:0000313" key="7">
    <source>
        <dbReference type="EMBL" id="CAB4844627.1"/>
    </source>
</evidence>
<organism evidence="7">
    <name type="scientific">freshwater metagenome</name>
    <dbReference type="NCBI Taxonomy" id="449393"/>
    <lineage>
        <taxon>unclassified sequences</taxon>
        <taxon>metagenomes</taxon>
        <taxon>ecological metagenomes</taxon>
    </lineage>
</organism>
<dbReference type="CDD" id="cd00609">
    <property type="entry name" value="AAT_like"/>
    <property type="match status" value="1"/>
</dbReference>
<feature type="domain" description="Aminotransferase class I/classII large" evidence="6">
    <location>
        <begin position="33"/>
        <end position="385"/>
    </location>
</feature>
<dbReference type="GO" id="GO:0030170">
    <property type="term" value="F:pyridoxal phosphate binding"/>
    <property type="evidence" value="ECO:0007669"/>
    <property type="project" value="InterPro"/>
</dbReference>
<reference evidence="7" key="1">
    <citation type="submission" date="2020-05" db="EMBL/GenBank/DDBJ databases">
        <authorList>
            <person name="Chiriac C."/>
            <person name="Salcher M."/>
            <person name="Ghai R."/>
            <person name="Kavagutti S V."/>
        </authorList>
    </citation>
    <scope>NUCLEOTIDE SEQUENCE</scope>
</reference>
<dbReference type="PANTHER" id="PTHR43807:SF20">
    <property type="entry name" value="FI04487P"/>
    <property type="match status" value="1"/>
</dbReference>
<protein>
    <submittedName>
        <fullName evidence="7">Unannotated protein</fullName>
    </submittedName>
</protein>
<dbReference type="InterPro" id="IPR051326">
    <property type="entry name" value="Kynurenine-oxoglutarate_AT"/>
</dbReference>
<proteinExistence type="inferred from homology"/>
<keyword evidence="3" id="KW-0032">Aminotransferase</keyword>
<evidence type="ECO:0000256" key="5">
    <source>
        <dbReference type="ARBA" id="ARBA00022898"/>
    </source>
</evidence>
<dbReference type="GO" id="GO:0016212">
    <property type="term" value="F:kynurenine-oxoglutarate transaminase activity"/>
    <property type="evidence" value="ECO:0007669"/>
    <property type="project" value="TreeGrafter"/>
</dbReference>
<dbReference type="InterPro" id="IPR015421">
    <property type="entry name" value="PyrdxlP-dep_Trfase_major"/>
</dbReference>
<gene>
    <name evidence="7" type="ORF">UFOPK3266_01181</name>
</gene>